<dbReference type="InterPro" id="IPR049780">
    <property type="entry name" value="PH_KIFIA_KIFIB"/>
</dbReference>
<evidence type="ECO:0000256" key="1">
    <source>
        <dbReference type="SAM" id="MobiDB-lite"/>
    </source>
</evidence>
<gene>
    <name evidence="3" type="primary">WBGene00203741</name>
</gene>
<dbReference type="InterPro" id="IPR011993">
    <property type="entry name" value="PH-like_dom_sf"/>
</dbReference>
<dbReference type="InterPro" id="IPR001849">
    <property type="entry name" value="PH_domain"/>
</dbReference>
<feature type="compositionally biased region" description="Low complexity" evidence="1">
    <location>
        <begin position="778"/>
        <end position="790"/>
    </location>
</feature>
<dbReference type="PANTHER" id="PTHR47117">
    <property type="entry name" value="STAR-RELATED LIPID TRANSFER PROTEIN 9"/>
    <property type="match status" value="1"/>
</dbReference>
<feature type="region of interest" description="Disordered" evidence="1">
    <location>
        <begin position="641"/>
        <end position="662"/>
    </location>
</feature>
<accession>A0A8R1UIH8</accession>
<reference evidence="3" key="2">
    <citation type="submission" date="2022-06" db="UniProtKB">
        <authorList>
            <consortium name="EnsemblMetazoa"/>
        </authorList>
    </citation>
    <scope>IDENTIFICATION</scope>
    <source>
        <strain evidence="3">PS312</strain>
    </source>
</reference>
<feature type="region of interest" description="Disordered" evidence="1">
    <location>
        <begin position="713"/>
        <end position="741"/>
    </location>
</feature>
<dbReference type="Pfam" id="PF12423">
    <property type="entry name" value="KIF1B"/>
    <property type="match status" value="1"/>
</dbReference>
<dbReference type="FunFam" id="2.30.29.30:FF:000204">
    <property type="entry name" value="kinesin-like protein unc-104 isoform X6"/>
    <property type="match status" value="1"/>
</dbReference>
<organism evidence="3 4">
    <name type="scientific">Pristionchus pacificus</name>
    <name type="common">Parasitic nematode worm</name>
    <dbReference type="NCBI Taxonomy" id="54126"/>
    <lineage>
        <taxon>Eukaryota</taxon>
        <taxon>Metazoa</taxon>
        <taxon>Ecdysozoa</taxon>
        <taxon>Nematoda</taxon>
        <taxon>Chromadorea</taxon>
        <taxon>Rhabditida</taxon>
        <taxon>Rhabditina</taxon>
        <taxon>Diplogasteromorpha</taxon>
        <taxon>Diplogasteroidea</taxon>
        <taxon>Neodiplogasteridae</taxon>
        <taxon>Pristionchus</taxon>
    </lineage>
</organism>
<feature type="region of interest" description="Disordered" evidence="1">
    <location>
        <begin position="757"/>
        <end position="813"/>
    </location>
</feature>
<dbReference type="GO" id="GO:1904115">
    <property type="term" value="C:axon cytoplasm"/>
    <property type="evidence" value="ECO:0007669"/>
    <property type="project" value="GOC"/>
</dbReference>
<evidence type="ECO:0000313" key="3">
    <source>
        <dbReference type="EnsemblMetazoa" id="PPA30875.1"/>
    </source>
</evidence>
<dbReference type="Pfam" id="PF00169">
    <property type="entry name" value="PH"/>
    <property type="match status" value="1"/>
</dbReference>
<dbReference type="InterPro" id="IPR022140">
    <property type="entry name" value="Kinesin-like_KIF1-typ"/>
</dbReference>
<keyword evidence="4" id="KW-1185">Reference proteome</keyword>
<dbReference type="Proteomes" id="UP000005239">
    <property type="component" value="Unassembled WGS sequence"/>
</dbReference>
<feature type="compositionally biased region" description="Basic and acidic residues" evidence="1">
    <location>
        <begin position="730"/>
        <end position="741"/>
    </location>
</feature>
<dbReference type="Pfam" id="PF12473">
    <property type="entry name" value="DUF3694"/>
    <property type="match status" value="1"/>
</dbReference>
<dbReference type="PROSITE" id="PS50003">
    <property type="entry name" value="PH_DOMAIN"/>
    <property type="match status" value="1"/>
</dbReference>
<reference evidence="4" key="1">
    <citation type="journal article" date="2008" name="Nat. Genet.">
        <title>The Pristionchus pacificus genome provides a unique perspective on nematode lifestyle and parasitism.</title>
        <authorList>
            <person name="Dieterich C."/>
            <person name="Clifton S.W."/>
            <person name="Schuster L.N."/>
            <person name="Chinwalla A."/>
            <person name="Delehaunty K."/>
            <person name="Dinkelacker I."/>
            <person name="Fulton L."/>
            <person name="Fulton R."/>
            <person name="Godfrey J."/>
            <person name="Minx P."/>
            <person name="Mitreva M."/>
            <person name="Roeseler W."/>
            <person name="Tian H."/>
            <person name="Witte H."/>
            <person name="Yang S.P."/>
            <person name="Wilson R.K."/>
            <person name="Sommer R.J."/>
        </authorList>
    </citation>
    <scope>NUCLEOTIDE SEQUENCE [LARGE SCALE GENOMIC DNA]</scope>
    <source>
        <strain evidence="4">PS312</strain>
    </source>
</reference>
<evidence type="ECO:0000259" key="2">
    <source>
        <dbReference type="PROSITE" id="PS50003"/>
    </source>
</evidence>
<dbReference type="GO" id="GO:0048490">
    <property type="term" value="P:anterograde synaptic vesicle transport"/>
    <property type="evidence" value="ECO:0007669"/>
    <property type="project" value="UniProtKB-ARBA"/>
</dbReference>
<dbReference type="Gene3D" id="2.30.29.30">
    <property type="entry name" value="Pleckstrin-homology domain (PH domain)/Phosphotyrosine-binding domain (PTB)"/>
    <property type="match status" value="1"/>
</dbReference>
<sequence>MISSGSIMEGERLLSSSLLEFENLQWSCEEERVARKAAIKWKMHQFTSVRDVLWGNAVYLKEANAISIELNKKVQFQFALLTDTMYSPLPPDLLPPGEDLSYRSSGSTAKTVVAVIVQDMKNGASHYWSLDKLKQRLDDMRLFYNCDYSAEVTPVGETPIETESTVNGGGGGWIAALSLNPARLIPNRLTMEQVRNSYDDDSSPLDSMDALIGADPFYDRFPWFRMIGRAFVYLNNLMHDISLIHKVAIVNEKGEVKGYLKVAIDMEGEGIKPESGVRQSAKLHFRKEDFKTDAKDVDCTLPSHMKRDKDFSFSIVVKQADSVSQDYSDVFCQFNFLHRHDEAFSTEPLKHCGKKPIVFNHTQHVVARVTAPFLHYIQHFPIILEVFGHLQPQARPTLERQSSAIGRSIGSRLSFQQPSLCISAPVQSTKNTTFNTVNTTSSVHSKYDLLVWFEICELGNNGEYIPSIVDHAAGLPTHGVFLLHQGMQRRIKMTICHEKGDVRWKDCQELVIGRVRNCPQWNGQDVDVLSLGLFPGSYLQFTHDDRIFFQFEAAWDSSLHNSPLLNRVSNYGEHIFVTLSAYMEVDGCPQPAVITKDVCLLVYARDSKISAASRFCRSLIGGISKSPEMNRVPGVYEMALRDGNASDSPGATRRRRKVVDTSSSYVRGEENLGGWRPRGDSLIFEHQAELEKLMRLQQVERVRLFLRLRQKLKKKKDDNEPTTPLSPCPPKREIPNEVKLNEKEKKIAHKIIGLIKQKIPMNKESPTGVNNGRDSDDSGSSTSGSRCNSNMNNSPSLCTLDKNKSKSESNLREEDEMIMKRSMSGGKINASLCLIPEVTEERVGIVVSKKGYISFMEEKTEGWIKRWVVVRRPYILLFRDDKDLVIRGVINLATSRVEYSEDQQAMLKSPNTFSICTPHRGFWLQTTSQQEMHEWIYAMNPLLASQLRLKVNPIEPNH</sequence>
<dbReference type="SMART" id="SM00233">
    <property type="entry name" value="PH"/>
    <property type="match status" value="1"/>
</dbReference>
<evidence type="ECO:0000313" key="4">
    <source>
        <dbReference type="Proteomes" id="UP000005239"/>
    </source>
</evidence>
<dbReference type="SUPFAM" id="SSF50729">
    <property type="entry name" value="PH domain-like"/>
    <property type="match status" value="1"/>
</dbReference>
<proteinExistence type="predicted"/>
<dbReference type="PANTHER" id="PTHR47117:SF9">
    <property type="entry name" value="KINESIN-LIKE PROTEIN KIF1C ISOFORM X1"/>
    <property type="match status" value="1"/>
</dbReference>
<dbReference type="InterPro" id="IPR022164">
    <property type="entry name" value="Kinesin-like"/>
</dbReference>
<name>A0A8R1UIH8_PRIPA</name>
<protein>
    <submittedName>
        <fullName evidence="3">Pleckstrin homology domain containing protein</fullName>
    </submittedName>
</protein>
<dbReference type="EnsemblMetazoa" id="PPA30875.1">
    <property type="protein sequence ID" value="PPA30875.1"/>
    <property type="gene ID" value="WBGene00203741"/>
</dbReference>
<dbReference type="CDD" id="cd01233">
    <property type="entry name" value="PH_KIFIA_KIFIB"/>
    <property type="match status" value="1"/>
</dbReference>
<feature type="domain" description="PH" evidence="2">
    <location>
        <begin position="846"/>
        <end position="944"/>
    </location>
</feature>
<dbReference type="AlphaFoldDB" id="A0A8R1UIH8"/>
<feature type="compositionally biased region" description="Basic and acidic residues" evidence="1">
    <location>
        <begin position="801"/>
        <end position="812"/>
    </location>
</feature>